<keyword evidence="5" id="KW-1185">Reference proteome</keyword>
<dbReference type="EMBL" id="BJYZ01000014">
    <property type="protein sequence ID" value="GEO39177.1"/>
    <property type="molecule type" value="Genomic_DNA"/>
</dbReference>
<dbReference type="SUPFAM" id="SSF51735">
    <property type="entry name" value="NAD(P)-binding Rossmann-fold domains"/>
    <property type="match status" value="1"/>
</dbReference>
<proteinExistence type="inferred from homology"/>
<evidence type="ECO:0000313" key="4">
    <source>
        <dbReference type="EMBL" id="GEO39177.1"/>
    </source>
</evidence>
<evidence type="ECO:0000256" key="1">
    <source>
        <dbReference type="ARBA" id="ARBA00006484"/>
    </source>
</evidence>
<comment type="similarity">
    <text evidence="1">Belongs to the short-chain dehydrogenases/reductases (SDR) family.</text>
</comment>
<feature type="chain" id="PRO_5022071638" evidence="3">
    <location>
        <begin position="19"/>
        <end position="251"/>
    </location>
</feature>
<name>A0A512DRV3_9PROT</name>
<dbReference type="GO" id="GO:0016020">
    <property type="term" value="C:membrane"/>
    <property type="evidence" value="ECO:0007669"/>
    <property type="project" value="TreeGrafter"/>
</dbReference>
<accession>A0A512DRV3</accession>
<reference evidence="4 5" key="1">
    <citation type="submission" date="2019-07" db="EMBL/GenBank/DDBJ databases">
        <title>Whole genome shotgun sequence of Skermanella aerolata NBRC 106429.</title>
        <authorList>
            <person name="Hosoyama A."/>
            <person name="Uohara A."/>
            <person name="Ohji S."/>
            <person name="Ichikawa N."/>
        </authorList>
    </citation>
    <scope>NUCLEOTIDE SEQUENCE [LARGE SCALE GENOMIC DNA]</scope>
    <source>
        <strain evidence="4 5">NBRC 106429</strain>
    </source>
</reference>
<dbReference type="InterPro" id="IPR002347">
    <property type="entry name" value="SDR_fam"/>
</dbReference>
<keyword evidence="2" id="KW-0560">Oxidoreductase</keyword>
<dbReference type="InterPro" id="IPR020904">
    <property type="entry name" value="Sc_DH/Rdtase_CS"/>
</dbReference>
<dbReference type="PANTHER" id="PTHR44196">
    <property type="entry name" value="DEHYDROGENASE/REDUCTASE SDR FAMILY MEMBER 7B"/>
    <property type="match status" value="1"/>
</dbReference>
<dbReference type="InterPro" id="IPR036291">
    <property type="entry name" value="NAD(P)-bd_dom_sf"/>
</dbReference>
<dbReference type="Pfam" id="PF00106">
    <property type="entry name" value="adh_short"/>
    <property type="match status" value="1"/>
</dbReference>
<dbReference type="GO" id="GO:0016491">
    <property type="term" value="F:oxidoreductase activity"/>
    <property type="evidence" value="ECO:0007669"/>
    <property type="project" value="UniProtKB-KW"/>
</dbReference>
<dbReference type="PRINTS" id="PR00081">
    <property type="entry name" value="GDHRDH"/>
</dbReference>
<dbReference type="RefSeq" id="WP_044432624.1">
    <property type="nucleotide sequence ID" value="NZ_BJYZ01000014.1"/>
</dbReference>
<comment type="caution">
    <text evidence="4">The sequence shown here is derived from an EMBL/GenBank/DDBJ whole genome shotgun (WGS) entry which is preliminary data.</text>
</comment>
<evidence type="ECO:0000313" key="5">
    <source>
        <dbReference type="Proteomes" id="UP000321523"/>
    </source>
</evidence>
<evidence type="ECO:0000256" key="3">
    <source>
        <dbReference type="SAM" id="SignalP"/>
    </source>
</evidence>
<keyword evidence="3" id="KW-0732">Signal</keyword>
<dbReference type="AlphaFoldDB" id="A0A512DRV3"/>
<dbReference type="PROSITE" id="PS00061">
    <property type="entry name" value="ADH_SHORT"/>
    <property type="match status" value="1"/>
</dbReference>
<feature type="signal peptide" evidence="3">
    <location>
        <begin position="1"/>
        <end position="18"/>
    </location>
</feature>
<dbReference type="OrthoDB" id="335726at2"/>
<protein>
    <submittedName>
        <fullName evidence="4">Short-chain dehydrogenase</fullName>
    </submittedName>
</protein>
<dbReference type="Gene3D" id="3.40.50.720">
    <property type="entry name" value="NAD(P)-binding Rossmann-like Domain"/>
    <property type="match status" value="1"/>
</dbReference>
<evidence type="ECO:0000256" key="2">
    <source>
        <dbReference type="ARBA" id="ARBA00023002"/>
    </source>
</evidence>
<sequence>MSAATWLVLGASSSIARAFALEAAGEGANVLLAGRDRDDLDRSAADIGIRHNVAVRVVDFDAEAVDSHDAFVTHCAGLAAEFGGGPLNVFLAFGLMPDQATIDRDPDQAQRTIQATYAGAVSVLHRLAPRMEAQGKGHVVVLGSVAGDRGRIKNYVYGSAKAGLHAYLQGLRARLFRAGVTVTTVKPGFIDTTMTWGMPGLFLVASPRDCARACLRYAAKGAEVRYFPAFWWIIMTIIRNIPEPIFKRLSI</sequence>
<dbReference type="Proteomes" id="UP000321523">
    <property type="component" value="Unassembled WGS sequence"/>
</dbReference>
<dbReference type="NCBIfam" id="NF005489">
    <property type="entry name" value="PRK07102.1"/>
    <property type="match status" value="1"/>
</dbReference>
<organism evidence="4 5">
    <name type="scientific">Skermanella aerolata</name>
    <dbReference type="NCBI Taxonomy" id="393310"/>
    <lineage>
        <taxon>Bacteria</taxon>
        <taxon>Pseudomonadati</taxon>
        <taxon>Pseudomonadota</taxon>
        <taxon>Alphaproteobacteria</taxon>
        <taxon>Rhodospirillales</taxon>
        <taxon>Azospirillaceae</taxon>
        <taxon>Skermanella</taxon>
    </lineage>
</organism>
<gene>
    <name evidence="4" type="ORF">SAE02_33250</name>
</gene>
<dbReference type="PANTHER" id="PTHR44196:SF1">
    <property type="entry name" value="DEHYDROGENASE_REDUCTASE SDR FAMILY MEMBER 7B"/>
    <property type="match status" value="1"/>
</dbReference>